<keyword evidence="2 3" id="KW-0786">Thiamine pyrophosphate</keyword>
<organism evidence="7 8">
    <name type="scientific">Paraurantiacibacter namhicola</name>
    <dbReference type="NCBI Taxonomy" id="645517"/>
    <lineage>
        <taxon>Bacteria</taxon>
        <taxon>Pseudomonadati</taxon>
        <taxon>Pseudomonadota</taxon>
        <taxon>Alphaproteobacteria</taxon>
        <taxon>Sphingomonadales</taxon>
        <taxon>Erythrobacteraceae</taxon>
        <taxon>Paraurantiacibacter</taxon>
    </lineage>
</organism>
<dbReference type="EMBL" id="CP016545">
    <property type="protein sequence ID" value="ANU08241.1"/>
    <property type="molecule type" value="Genomic_DNA"/>
</dbReference>
<feature type="domain" description="Thiamine pyrophosphate enzyme TPP-binding" evidence="5">
    <location>
        <begin position="383"/>
        <end position="529"/>
    </location>
</feature>
<dbReference type="OrthoDB" id="4494979at2"/>
<proteinExistence type="inferred from homology"/>
<dbReference type="RefSeq" id="WP_067788185.1">
    <property type="nucleotide sequence ID" value="NZ_CP016545.1"/>
</dbReference>
<dbReference type="GO" id="GO:0009097">
    <property type="term" value="P:isoleucine biosynthetic process"/>
    <property type="evidence" value="ECO:0007669"/>
    <property type="project" value="TreeGrafter"/>
</dbReference>
<dbReference type="GO" id="GO:0005948">
    <property type="term" value="C:acetolactate synthase complex"/>
    <property type="evidence" value="ECO:0007669"/>
    <property type="project" value="TreeGrafter"/>
</dbReference>
<dbReference type="InterPro" id="IPR012000">
    <property type="entry name" value="Thiamin_PyroP_enz_cen_dom"/>
</dbReference>
<accession>A0A1C7DA98</accession>
<name>A0A1C7DA98_9SPHN</name>
<keyword evidence="8" id="KW-1185">Reference proteome</keyword>
<evidence type="ECO:0000313" key="8">
    <source>
        <dbReference type="Proteomes" id="UP000092698"/>
    </source>
</evidence>
<dbReference type="GO" id="GO:0030976">
    <property type="term" value="F:thiamine pyrophosphate binding"/>
    <property type="evidence" value="ECO:0007669"/>
    <property type="project" value="InterPro"/>
</dbReference>
<dbReference type="NCBIfam" id="NF006052">
    <property type="entry name" value="PRK08199.1"/>
    <property type="match status" value="1"/>
</dbReference>
<dbReference type="Pfam" id="PF00205">
    <property type="entry name" value="TPP_enzyme_M"/>
    <property type="match status" value="1"/>
</dbReference>
<evidence type="ECO:0000256" key="3">
    <source>
        <dbReference type="RuleBase" id="RU362132"/>
    </source>
</evidence>
<keyword evidence="7" id="KW-0808">Transferase</keyword>
<dbReference type="Gene3D" id="3.40.50.970">
    <property type="match status" value="2"/>
</dbReference>
<evidence type="ECO:0000256" key="1">
    <source>
        <dbReference type="ARBA" id="ARBA00007812"/>
    </source>
</evidence>
<dbReference type="InterPro" id="IPR011766">
    <property type="entry name" value="TPP_enzyme_TPP-bd"/>
</dbReference>
<evidence type="ECO:0000259" key="5">
    <source>
        <dbReference type="Pfam" id="PF02775"/>
    </source>
</evidence>
<dbReference type="GO" id="GO:0000287">
    <property type="term" value="F:magnesium ion binding"/>
    <property type="evidence" value="ECO:0007669"/>
    <property type="project" value="InterPro"/>
</dbReference>
<evidence type="ECO:0000256" key="2">
    <source>
        <dbReference type="ARBA" id="ARBA00023052"/>
    </source>
</evidence>
<dbReference type="Proteomes" id="UP000092698">
    <property type="component" value="Chromosome"/>
</dbReference>
<dbReference type="GO" id="GO:0009099">
    <property type="term" value="P:L-valine biosynthetic process"/>
    <property type="evidence" value="ECO:0007669"/>
    <property type="project" value="TreeGrafter"/>
</dbReference>
<dbReference type="CDD" id="cd07035">
    <property type="entry name" value="TPP_PYR_POX_like"/>
    <property type="match status" value="1"/>
</dbReference>
<dbReference type="InterPro" id="IPR045229">
    <property type="entry name" value="TPP_enz"/>
</dbReference>
<dbReference type="AlphaFoldDB" id="A0A1C7DA98"/>
<evidence type="ECO:0000313" key="7">
    <source>
        <dbReference type="EMBL" id="ANU08241.1"/>
    </source>
</evidence>
<dbReference type="SUPFAM" id="SSF52467">
    <property type="entry name" value="DHS-like NAD/FAD-binding domain"/>
    <property type="match status" value="1"/>
</dbReference>
<evidence type="ECO:0000259" key="4">
    <source>
        <dbReference type="Pfam" id="PF00205"/>
    </source>
</evidence>
<dbReference type="InterPro" id="IPR012001">
    <property type="entry name" value="Thiamin_PyroP_enz_TPP-bd_dom"/>
</dbReference>
<sequence>MKQSAAKLLVQCLKAQECRRIFTVPGESFLPVLDALHDSDGIETIICRQEGGTAFMACADGSITGRPGVAFVTRGPGATNASIGVHVAMQDSQPMILFVGDVAREMRDREGFQEMDFAAYFGPICKWSARIDDAARIPEYIARAYATATSGRPGPVVIALPEDMLSDEVEGLEPRPFVHRPAQAPCPDALATMMAMIGDASSPVAIVGGAGWNAKAREHFTRFAEDIGLPVATAFRRQDAISPDSPVYAGNLGYGPNPKLLERIRQADLLLVVGARMGEATTDGYELVTPDHPGQLLVHVHPDPEELQRVYRADLAICADMGEFAEGADLWDHDILSFDAGQQAHEQWLAFNTPGSDGTKLDLAQCLAAARRILPADSVICNGAGNFSSWWHRYWPYAGYPSQMAPTAGAMGYGVPAAVAAKLALPDRCVVAVAGDGDFLMNGQELATAAQYGLDLLVIVVDNGTYGTIRMHQEREFPGRVSGTSLANPDFAKLGEAFGAQSWRVETADEFAEALQQAVSAKGLRLIHCLQDQDVIAASGVTIEGLRAR</sequence>
<dbReference type="InterPro" id="IPR029061">
    <property type="entry name" value="THDP-binding"/>
</dbReference>
<dbReference type="STRING" id="645517.A6F65_01949"/>
<dbReference type="PANTHER" id="PTHR18968:SF120">
    <property type="entry name" value="ACETOLACTATE SYNTHASE LARGE SUBUNIT"/>
    <property type="match status" value="1"/>
</dbReference>
<feature type="domain" description="Thiamine pyrophosphate enzyme central" evidence="4">
    <location>
        <begin position="191"/>
        <end position="325"/>
    </location>
</feature>
<feature type="domain" description="Thiamine pyrophosphate enzyme N-terminal TPP-binding" evidence="6">
    <location>
        <begin position="5"/>
        <end position="118"/>
    </location>
</feature>
<dbReference type="EC" id="2.2.1.6" evidence="7"/>
<dbReference type="GO" id="GO:0050660">
    <property type="term" value="F:flavin adenine dinucleotide binding"/>
    <property type="evidence" value="ECO:0007669"/>
    <property type="project" value="TreeGrafter"/>
</dbReference>
<comment type="similarity">
    <text evidence="1 3">Belongs to the TPP enzyme family.</text>
</comment>
<dbReference type="Pfam" id="PF02776">
    <property type="entry name" value="TPP_enzyme_N"/>
    <property type="match status" value="1"/>
</dbReference>
<evidence type="ECO:0000259" key="6">
    <source>
        <dbReference type="Pfam" id="PF02776"/>
    </source>
</evidence>
<dbReference type="SUPFAM" id="SSF52518">
    <property type="entry name" value="Thiamin diphosphate-binding fold (THDP-binding)"/>
    <property type="match status" value="2"/>
</dbReference>
<gene>
    <name evidence="7" type="primary">ilvG</name>
    <name evidence="7" type="ORF">A6F65_01949</name>
</gene>
<protein>
    <submittedName>
        <fullName evidence="7">Acetolactate synthase isozyme 2 large subunit</fullName>
        <ecNumber evidence="7">2.2.1.6</ecNumber>
    </submittedName>
</protein>
<dbReference type="KEGG" id="anh:A6F65_01949"/>
<dbReference type="InterPro" id="IPR029035">
    <property type="entry name" value="DHS-like_NAD/FAD-binding_dom"/>
</dbReference>
<dbReference type="CDD" id="cd00568">
    <property type="entry name" value="TPP_enzymes"/>
    <property type="match status" value="1"/>
</dbReference>
<dbReference type="FunFam" id="3.40.50.970:FF:000007">
    <property type="entry name" value="Acetolactate synthase"/>
    <property type="match status" value="1"/>
</dbReference>
<dbReference type="Pfam" id="PF02775">
    <property type="entry name" value="TPP_enzyme_C"/>
    <property type="match status" value="1"/>
</dbReference>
<reference evidence="7 8" key="1">
    <citation type="submission" date="2016-07" db="EMBL/GenBank/DDBJ databases">
        <title>Complete genome sequence of Altererythrobacter namhicola JCM 16345T, containing esterase-encoding genes.</title>
        <authorList>
            <person name="Cheng H."/>
            <person name="Wu Y.-H."/>
            <person name="Jian S.-L."/>
            <person name="Huo Y.-Y."/>
            <person name="Wang C.-S."/>
            <person name="Xu X.-W."/>
        </authorList>
    </citation>
    <scope>NUCLEOTIDE SEQUENCE [LARGE SCALE GENOMIC DNA]</scope>
    <source>
        <strain evidence="7 8">JCM 16345</strain>
    </source>
</reference>
<dbReference type="GO" id="GO:0003984">
    <property type="term" value="F:acetolactate synthase activity"/>
    <property type="evidence" value="ECO:0007669"/>
    <property type="project" value="UniProtKB-EC"/>
</dbReference>
<dbReference type="Gene3D" id="3.40.50.1220">
    <property type="entry name" value="TPP-binding domain"/>
    <property type="match status" value="1"/>
</dbReference>
<dbReference type="PANTHER" id="PTHR18968">
    <property type="entry name" value="THIAMINE PYROPHOSPHATE ENZYMES"/>
    <property type="match status" value="1"/>
</dbReference>
<dbReference type="PATRIC" id="fig|645517.4.peg.1933"/>